<gene>
    <name evidence="2" type="ordered locus">Despr_0714</name>
</gene>
<dbReference type="InterPro" id="IPR001509">
    <property type="entry name" value="Epimerase_deHydtase"/>
</dbReference>
<reference evidence="2 3" key="1">
    <citation type="journal article" date="2011" name="Stand. Genomic Sci.">
        <title>Complete genome sequence of Desulfobulbus propionicus type strain (1pr3).</title>
        <authorList>
            <person name="Pagani I."/>
            <person name="Lapidus A."/>
            <person name="Nolan M."/>
            <person name="Lucas S."/>
            <person name="Hammon N."/>
            <person name="Deshpande S."/>
            <person name="Cheng J.F."/>
            <person name="Chertkov O."/>
            <person name="Davenport K."/>
            <person name="Tapia R."/>
            <person name="Han C."/>
            <person name="Goodwin L."/>
            <person name="Pitluck S."/>
            <person name="Liolios K."/>
            <person name="Mavromatis K."/>
            <person name="Ivanova N."/>
            <person name="Mikhailova N."/>
            <person name="Pati A."/>
            <person name="Chen A."/>
            <person name="Palaniappan K."/>
            <person name="Land M."/>
            <person name="Hauser L."/>
            <person name="Chang Y.J."/>
            <person name="Jeffries C.D."/>
            <person name="Detter J.C."/>
            <person name="Brambilla E."/>
            <person name="Kannan K.P."/>
            <person name="Djao O.D."/>
            <person name="Rohde M."/>
            <person name="Pukall R."/>
            <person name="Spring S."/>
            <person name="Goker M."/>
            <person name="Sikorski J."/>
            <person name="Woyke T."/>
            <person name="Bristow J."/>
            <person name="Eisen J.A."/>
            <person name="Markowitz V."/>
            <person name="Hugenholtz P."/>
            <person name="Kyrpides N.C."/>
            <person name="Klenk H.P."/>
        </authorList>
    </citation>
    <scope>NUCLEOTIDE SEQUENCE [LARGE SCALE GENOMIC DNA]</scope>
    <source>
        <strain evidence="3">ATCC 33891 / DSM 2032 / 1pr3</strain>
    </source>
</reference>
<protein>
    <submittedName>
        <fullName evidence="2">NAD-dependent epimerase/dehydratase</fullName>
    </submittedName>
</protein>
<dbReference type="KEGG" id="dpr:Despr_0714"/>
<dbReference type="PANTHER" id="PTHR43245">
    <property type="entry name" value="BIFUNCTIONAL POLYMYXIN RESISTANCE PROTEIN ARNA"/>
    <property type="match status" value="1"/>
</dbReference>
<evidence type="ECO:0000313" key="3">
    <source>
        <dbReference type="Proteomes" id="UP000006365"/>
    </source>
</evidence>
<sequence length="578" mass="66155">MRWNRREDCMDDSLPGLILTGASGFVGRNFIKAATGRFRLFCVARRSMEEAGVQPDANLRWIQVDIADQDKLHNLLQRVRDHGGADYVVNLAGYYDFTNQEHPEYTRTNILGTRNMLELAKELRVKRFVFASSQAACPFGPVITEQTAADAPIPYARSKRAGEELLKEYSPWVPGAIIRIAAVFSDWCEYPPLYTLLNNWCSGKWLESRLIAGRGQSALPYVHVHDLVQLLLRVVEKSDELGQLCTFNAGPDGAVSHLELFRIASQFYYNRHLRPLFVNRWLLGPMILGRRLLSRLQGKEPFEQLWMAKYIDQRLVADSSRTRQILGWKPTPRKSITRRLVFLIENMKRNPELWRNWNEAMLRKAADRPHLALHELLCDTLDAARDTVVHALTAQLLSRDAVIAEITAQSLDAEQPQGYASCIRALQAMDRSVADSFFRLLYQLIVTVMRTRNRPMMQQYAHTIAFLPMHAGFANGLASRSLFIIGEYLVQHYRGRPKFQQMTPLADDYISMTIHMAIDRIEDQAELAKLQSPILLEELRRMPPPADNRRLEKVIAQLEDLCNEAIAGQSWTSPLVKE</sequence>
<dbReference type="InterPro" id="IPR036291">
    <property type="entry name" value="NAD(P)-bd_dom_sf"/>
</dbReference>
<keyword evidence="3" id="KW-1185">Reference proteome</keyword>
<feature type="domain" description="NAD-dependent epimerase/dehydratase" evidence="1">
    <location>
        <begin position="18"/>
        <end position="250"/>
    </location>
</feature>
<name>A0A7U3YK67_DESPD</name>
<dbReference type="AlphaFoldDB" id="A0A7U3YK67"/>
<dbReference type="SUPFAM" id="SSF51735">
    <property type="entry name" value="NAD(P)-binding Rossmann-fold domains"/>
    <property type="match status" value="1"/>
</dbReference>
<dbReference type="EMBL" id="CP002364">
    <property type="protein sequence ID" value="ADW16889.1"/>
    <property type="molecule type" value="Genomic_DNA"/>
</dbReference>
<dbReference type="Pfam" id="PF01370">
    <property type="entry name" value="Epimerase"/>
    <property type="match status" value="1"/>
</dbReference>
<proteinExistence type="predicted"/>
<dbReference type="Gene3D" id="3.40.50.720">
    <property type="entry name" value="NAD(P)-binding Rossmann-like Domain"/>
    <property type="match status" value="1"/>
</dbReference>
<evidence type="ECO:0000259" key="1">
    <source>
        <dbReference type="Pfam" id="PF01370"/>
    </source>
</evidence>
<dbReference type="InterPro" id="IPR050177">
    <property type="entry name" value="Lipid_A_modif_metabolic_enz"/>
</dbReference>
<organism evidence="2 3">
    <name type="scientific">Desulfobulbus propionicus (strain ATCC 33891 / DSM 2032 / VKM B-1956 / 1pr3)</name>
    <dbReference type="NCBI Taxonomy" id="577650"/>
    <lineage>
        <taxon>Bacteria</taxon>
        <taxon>Pseudomonadati</taxon>
        <taxon>Thermodesulfobacteriota</taxon>
        <taxon>Desulfobulbia</taxon>
        <taxon>Desulfobulbales</taxon>
        <taxon>Desulfobulbaceae</taxon>
        <taxon>Desulfobulbus</taxon>
    </lineage>
</organism>
<accession>A0A7U3YK67</accession>
<dbReference type="Proteomes" id="UP000006365">
    <property type="component" value="Chromosome"/>
</dbReference>
<evidence type="ECO:0000313" key="2">
    <source>
        <dbReference type="EMBL" id="ADW16889.1"/>
    </source>
</evidence>